<evidence type="ECO:0000256" key="1">
    <source>
        <dbReference type="SAM" id="Coils"/>
    </source>
</evidence>
<proteinExistence type="predicted"/>
<keyword evidence="1" id="KW-0175">Coiled coil</keyword>
<protein>
    <submittedName>
        <fullName evidence="2">DUF4164 family protein</fullName>
    </submittedName>
</protein>
<sequence length="99" mass="11100">MMNSSAIKDAAERLNRAVRSLEGSLEPLLAKVKESERAQDKLQEFESDRARLVSDLDDCKAKEAEFLKREQEFSRLARESQAELDEVISQVMDALGGGD</sequence>
<evidence type="ECO:0000313" key="2">
    <source>
        <dbReference type="EMBL" id="HHL43225.1"/>
    </source>
</evidence>
<comment type="caution">
    <text evidence="2">The sequence shown here is derived from an EMBL/GenBank/DDBJ whole genome shotgun (WGS) entry which is preliminary data.</text>
</comment>
<organism evidence="2">
    <name type="scientific">Hellea balneolensis</name>
    <dbReference type="NCBI Taxonomy" id="287478"/>
    <lineage>
        <taxon>Bacteria</taxon>
        <taxon>Pseudomonadati</taxon>
        <taxon>Pseudomonadota</taxon>
        <taxon>Alphaproteobacteria</taxon>
        <taxon>Maricaulales</taxon>
        <taxon>Robiginitomaculaceae</taxon>
        <taxon>Hellea</taxon>
    </lineage>
</organism>
<dbReference type="InterPro" id="IPR025310">
    <property type="entry name" value="DUF4164"/>
</dbReference>
<dbReference type="Proteomes" id="UP000885830">
    <property type="component" value="Unassembled WGS sequence"/>
</dbReference>
<accession>A0A7C5R830</accession>
<reference evidence="2" key="1">
    <citation type="journal article" date="2020" name="mSystems">
        <title>Genome- and Community-Level Interaction Insights into Carbon Utilization and Element Cycling Functions of Hydrothermarchaeota in Hydrothermal Sediment.</title>
        <authorList>
            <person name="Zhou Z."/>
            <person name="Liu Y."/>
            <person name="Xu W."/>
            <person name="Pan J."/>
            <person name="Luo Z.H."/>
            <person name="Li M."/>
        </authorList>
    </citation>
    <scope>NUCLEOTIDE SEQUENCE [LARGE SCALE GENOMIC DNA]</scope>
    <source>
        <strain evidence="2">HyVt-485</strain>
    </source>
</reference>
<dbReference type="EMBL" id="DRMJ01000328">
    <property type="protein sequence ID" value="HHL43225.1"/>
    <property type="molecule type" value="Genomic_DNA"/>
</dbReference>
<gene>
    <name evidence="2" type="ORF">ENJ42_06390</name>
</gene>
<name>A0A7C5R830_9PROT</name>
<dbReference type="Pfam" id="PF13747">
    <property type="entry name" value="DUF4164"/>
    <property type="match status" value="1"/>
</dbReference>
<dbReference type="AlphaFoldDB" id="A0A7C5R830"/>
<feature type="coiled-coil region" evidence="1">
    <location>
        <begin position="35"/>
        <end position="62"/>
    </location>
</feature>